<keyword evidence="2" id="KW-1185">Reference proteome</keyword>
<protein>
    <submittedName>
        <fullName evidence="1">Uncharacterized protein</fullName>
    </submittedName>
</protein>
<gene>
    <name evidence="1" type="ORF">RchiOBHm_Chr1g0323061</name>
</gene>
<dbReference type="Gramene" id="PRQ55300">
    <property type="protein sequence ID" value="PRQ55300"/>
    <property type="gene ID" value="RchiOBHm_Chr1g0323061"/>
</dbReference>
<reference evidence="1 2" key="1">
    <citation type="journal article" date="2018" name="Nat. Genet.">
        <title>The Rosa genome provides new insights in the design of modern roses.</title>
        <authorList>
            <person name="Bendahmane M."/>
        </authorList>
    </citation>
    <scope>NUCLEOTIDE SEQUENCE [LARGE SCALE GENOMIC DNA]</scope>
    <source>
        <strain evidence="2">cv. Old Blush</strain>
    </source>
</reference>
<evidence type="ECO:0000313" key="2">
    <source>
        <dbReference type="Proteomes" id="UP000238479"/>
    </source>
</evidence>
<dbReference type="AlphaFoldDB" id="A0A2P6S9C9"/>
<comment type="caution">
    <text evidence="1">The sequence shown here is derived from an EMBL/GenBank/DDBJ whole genome shotgun (WGS) entry which is preliminary data.</text>
</comment>
<proteinExistence type="predicted"/>
<dbReference type="EMBL" id="PDCK01000039">
    <property type="protein sequence ID" value="PRQ55300.1"/>
    <property type="molecule type" value="Genomic_DNA"/>
</dbReference>
<name>A0A2P6S9C9_ROSCH</name>
<accession>A0A2P6S9C9</accession>
<dbReference type="Proteomes" id="UP000238479">
    <property type="component" value="Chromosome 1"/>
</dbReference>
<evidence type="ECO:0000313" key="1">
    <source>
        <dbReference type="EMBL" id="PRQ55300.1"/>
    </source>
</evidence>
<organism evidence="1 2">
    <name type="scientific">Rosa chinensis</name>
    <name type="common">China rose</name>
    <dbReference type="NCBI Taxonomy" id="74649"/>
    <lineage>
        <taxon>Eukaryota</taxon>
        <taxon>Viridiplantae</taxon>
        <taxon>Streptophyta</taxon>
        <taxon>Embryophyta</taxon>
        <taxon>Tracheophyta</taxon>
        <taxon>Spermatophyta</taxon>
        <taxon>Magnoliopsida</taxon>
        <taxon>eudicotyledons</taxon>
        <taxon>Gunneridae</taxon>
        <taxon>Pentapetalae</taxon>
        <taxon>rosids</taxon>
        <taxon>fabids</taxon>
        <taxon>Rosales</taxon>
        <taxon>Rosaceae</taxon>
        <taxon>Rosoideae</taxon>
        <taxon>Rosoideae incertae sedis</taxon>
        <taxon>Rosa</taxon>
    </lineage>
</organism>
<sequence>MQRTPKKIYHSCKESKVIFVDLFNHHADHLDILWCWLMHRHAGHMSCYCPQGTLHLLNS</sequence>